<dbReference type="InterPro" id="IPR009057">
    <property type="entry name" value="Homeodomain-like_sf"/>
</dbReference>
<dbReference type="SUPFAM" id="SSF48498">
    <property type="entry name" value="Tetracyclin repressor-like, C-terminal domain"/>
    <property type="match status" value="1"/>
</dbReference>
<comment type="caution">
    <text evidence="4">The sequence shown here is derived from an EMBL/GenBank/DDBJ whole genome shotgun (WGS) entry which is preliminary data.</text>
</comment>
<dbReference type="InterPro" id="IPR001647">
    <property type="entry name" value="HTH_TetR"/>
</dbReference>
<name>A0ABX1GDG7_9GAMM</name>
<evidence type="ECO:0000313" key="5">
    <source>
        <dbReference type="Proteomes" id="UP000765845"/>
    </source>
</evidence>
<keyword evidence="5" id="KW-1185">Reference proteome</keyword>
<keyword evidence="1 2" id="KW-0238">DNA-binding</keyword>
<sequence length="213" mass="23781">MTKKTNKTDTISNIITAASAVFAERGLADANIQEIADHAGVTKQLVYHYFQNKNQLFACVIDRSSDDAMPGLIDELNQANITGQPPVLALRKLIDKTLEIYYKNPLMASLADDGIRYHCNNDTPRNQFARLGPELTEMLREILRRGKEEGVFRQDIDPDLLFATIGLIAGSTFTNRYVVNVLGKIDPTTEDGERLWRPFIVDLIASGVEVRNG</sequence>
<proteinExistence type="predicted"/>
<dbReference type="SUPFAM" id="SSF46689">
    <property type="entry name" value="Homeodomain-like"/>
    <property type="match status" value="1"/>
</dbReference>
<dbReference type="InterPro" id="IPR041474">
    <property type="entry name" value="NicS_C"/>
</dbReference>
<dbReference type="EMBL" id="JAAWWK010000001">
    <property type="protein sequence ID" value="NKI16437.1"/>
    <property type="molecule type" value="Genomic_DNA"/>
</dbReference>
<evidence type="ECO:0000313" key="4">
    <source>
        <dbReference type="EMBL" id="NKI16437.1"/>
    </source>
</evidence>
<feature type="domain" description="HTH tetR-type" evidence="3">
    <location>
        <begin position="8"/>
        <end position="68"/>
    </location>
</feature>
<dbReference type="PANTHER" id="PTHR30328:SF54">
    <property type="entry name" value="HTH-TYPE TRANSCRIPTIONAL REPRESSOR SCO4008"/>
    <property type="match status" value="1"/>
</dbReference>
<evidence type="ECO:0000256" key="1">
    <source>
        <dbReference type="ARBA" id="ARBA00023125"/>
    </source>
</evidence>
<dbReference type="Gene3D" id="1.10.357.10">
    <property type="entry name" value="Tetracycline Repressor, domain 2"/>
    <property type="match status" value="1"/>
</dbReference>
<dbReference type="RefSeq" id="WP_168448956.1">
    <property type="nucleotide sequence ID" value="NZ_JAAWWK010000001.1"/>
</dbReference>
<dbReference type="PANTHER" id="PTHR30328">
    <property type="entry name" value="TRANSCRIPTIONAL REPRESSOR"/>
    <property type="match status" value="1"/>
</dbReference>
<protein>
    <submittedName>
        <fullName evidence="4">TetR/AcrR family transcriptional regulator</fullName>
    </submittedName>
</protein>
<evidence type="ECO:0000256" key="2">
    <source>
        <dbReference type="PROSITE-ProRule" id="PRU00335"/>
    </source>
</evidence>
<dbReference type="InterPro" id="IPR050109">
    <property type="entry name" value="HTH-type_TetR-like_transc_reg"/>
</dbReference>
<reference evidence="4 5" key="1">
    <citation type="submission" date="2020-04" db="EMBL/GenBank/DDBJ databases">
        <authorList>
            <person name="Yoon J."/>
        </authorList>
    </citation>
    <scope>NUCLEOTIDE SEQUENCE [LARGE SCALE GENOMIC DNA]</scope>
    <source>
        <strain evidence="4 5">KMU-166</strain>
    </source>
</reference>
<gene>
    <name evidence="4" type="ORF">HCU74_03280</name>
</gene>
<dbReference type="PROSITE" id="PS50977">
    <property type="entry name" value="HTH_TETR_2"/>
    <property type="match status" value="1"/>
</dbReference>
<dbReference type="Pfam" id="PF17938">
    <property type="entry name" value="TetR_C_29"/>
    <property type="match status" value="1"/>
</dbReference>
<feature type="DNA-binding region" description="H-T-H motif" evidence="2">
    <location>
        <begin position="31"/>
        <end position="50"/>
    </location>
</feature>
<dbReference type="Pfam" id="PF00440">
    <property type="entry name" value="TetR_N"/>
    <property type="match status" value="1"/>
</dbReference>
<dbReference type="InterPro" id="IPR036271">
    <property type="entry name" value="Tet_transcr_reg_TetR-rel_C_sf"/>
</dbReference>
<accession>A0ABX1GDG7</accession>
<evidence type="ECO:0000259" key="3">
    <source>
        <dbReference type="PROSITE" id="PS50977"/>
    </source>
</evidence>
<dbReference type="PRINTS" id="PR00455">
    <property type="entry name" value="HTHTETR"/>
</dbReference>
<dbReference type="Proteomes" id="UP000765845">
    <property type="component" value="Unassembled WGS sequence"/>
</dbReference>
<organism evidence="4 5">
    <name type="scientific">Spongiibacter thalassae</name>
    <dbReference type="NCBI Taxonomy" id="2721624"/>
    <lineage>
        <taxon>Bacteria</taxon>
        <taxon>Pseudomonadati</taxon>
        <taxon>Pseudomonadota</taxon>
        <taxon>Gammaproteobacteria</taxon>
        <taxon>Cellvibrionales</taxon>
        <taxon>Spongiibacteraceae</taxon>
        <taxon>Spongiibacter</taxon>
    </lineage>
</organism>